<dbReference type="OrthoDB" id="6613763at2759"/>
<reference evidence="2" key="1">
    <citation type="submission" date="2025-08" db="UniProtKB">
        <authorList>
            <consortium name="RefSeq"/>
        </authorList>
    </citation>
    <scope>IDENTIFICATION</scope>
    <source>
        <tissue evidence="2">Whole organism</tissue>
    </source>
</reference>
<organism evidence="1 2">
    <name type="scientific">Frankliniella occidentalis</name>
    <name type="common">Western flower thrips</name>
    <name type="synonym">Euthrips occidentalis</name>
    <dbReference type="NCBI Taxonomy" id="133901"/>
    <lineage>
        <taxon>Eukaryota</taxon>
        <taxon>Metazoa</taxon>
        <taxon>Ecdysozoa</taxon>
        <taxon>Arthropoda</taxon>
        <taxon>Hexapoda</taxon>
        <taxon>Insecta</taxon>
        <taxon>Pterygota</taxon>
        <taxon>Neoptera</taxon>
        <taxon>Paraneoptera</taxon>
        <taxon>Thysanoptera</taxon>
        <taxon>Terebrantia</taxon>
        <taxon>Thripoidea</taxon>
        <taxon>Thripidae</taxon>
        <taxon>Frankliniella</taxon>
    </lineage>
</organism>
<gene>
    <name evidence="2" type="primary">LOC127750990</name>
</gene>
<dbReference type="RefSeq" id="XP_052129802.1">
    <property type="nucleotide sequence ID" value="XM_052273842.1"/>
</dbReference>
<evidence type="ECO:0000313" key="2">
    <source>
        <dbReference type="RefSeq" id="XP_052129802.1"/>
    </source>
</evidence>
<dbReference type="AlphaFoldDB" id="A0A9C6X606"/>
<protein>
    <submittedName>
        <fullName evidence="2">Uncharacterized protein LOC127750990</fullName>
    </submittedName>
</protein>
<keyword evidence="1" id="KW-1185">Reference proteome</keyword>
<sequence>MTVILDVWANNRWKENAFILNFKNKACTNFKNNSPSFFEHLFKKIKGPCIIRPGVYELKDAPVKWEYPNIPIMPYGRYKFKVTGGKTAEPLLCLVVDVRTIPKVD</sequence>
<name>A0A9C6X606_FRAOC</name>
<dbReference type="GeneID" id="127750990"/>
<dbReference type="KEGG" id="foc:127750990"/>
<evidence type="ECO:0000313" key="1">
    <source>
        <dbReference type="Proteomes" id="UP000504606"/>
    </source>
</evidence>
<proteinExistence type="predicted"/>
<accession>A0A9C6X606</accession>
<dbReference type="Proteomes" id="UP000504606">
    <property type="component" value="Unplaced"/>
</dbReference>